<reference evidence="2 3" key="1">
    <citation type="submission" date="2014-04" db="EMBL/GenBank/DDBJ databases">
        <title>Draft genome sequence of Bacillus azotoformans MEV2011, a (co-) denitrifying strain unable to grow in the presence of oxygen.</title>
        <authorList>
            <person name="Nielsen M."/>
            <person name="Schreiber L."/>
            <person name="Finster K."/>
            <person name="Schramm A."/>
        </authorList>
    </citation>
    <scope>NUCLEOTIDE SEQUENCE [LARGE SCALE GENOMIC DNA]</scope>
    <source>
        <strain evidence="2 3">MEV2011</strain>
    </source>
</reference>
<comment type="caution">
    <text evidence="2">The sequence shown here is derived from an EMBL/GenBank/DDBJ whole genome shotgun (WGS) entry which is preliminary data.</text>
</comment>
<evidence type="ECO:0000313" key="3">
    <source>
        <dbReference type="Proteomes" id="UP000027936"/>
    </source>
</evidence>
<feature type="compositionally biased region" description="Polar residues" evidence="1">
    <location>
        <begin position="104"/>
        <end position="122"/>
    </location>
</feature>
<dbReference type="Proteomes" id="UP000027936">
    <property type="component" value="Unassembled WGS sequence"/>
</dbReference>
<dbReference type="PATRIC" id="fig|1348973.3.peg.159"/>
<sequence>MLNDEIFHNEKLLKVFIYCLLKASHADYKQIVGLQVVELKPGQFIFGRKKAADELKMKESTIWKYMKLLEKVTTISLKSNNKFTVVTVEKWEDYQSLDDEKEQQSNSKRTSKEQQSNTNKNLKNLEEEEEEERPINQNQISPYEQIVNKFIQRRNSGLTISTDDEMAIERILKDQIPLDKVLVWIDEIYDQYQPKHRLDTIKKFTYLEHGILDRWAQENKPKANEKKPKKEEHTGRAVPDDLPCDLNEGEDW</sequence>
<dbReference type="EMBL" id="JJRY01000001">
    <property type="protein sequence ID" value="KEF40148.1"/>
    <property type="molecule type" value="Genomic_DNA"/>
</dbReference>
<evidence type="ECO:0000256" key="1">
    <source>
        <dbReference type="SAM" id="MobiDB-lite"/>
    </source>
</evidence>
<gene>
    <name evidence="2" type="ORF">M670_00164</name>
</gene>
<feature type="compositionally biased region" description="Basic and acidic residues" evidence="1">
    <location>
        <begin position="216"/>
        <end position="239"/>
    </location>
</feature>
<accession>A0A072NTH5</accession>
<organism evidence="2 3">
    <name type="scientific">Schinkia azotoformans MEV2011</name>
    <dbReference type="NCBI Taxonomy" id="1348973"/>
    <lineage>
        <taxon>Bacteria</taxon>
        <taxon>Bacillati</taxon>
        <taxon>Bacillota</taxon>
        <taxon>Bacilli</taxon>
        <taxon>Bacillales</taxon>
        <taxon>Bacillaceae</taxon>
        <taxon>Calidifontibacillus/Schinkia group</taxon>
        <taxon>Schinkia</taxon>
    </lineage>
</organism>
<dbReference type="AlphaFoldDB" id="A0A072NTH5"/>
<feature type="region of interest" description="Disordered" evidence="1">
    <location>
        <begin position="97"/>
        <end position="139"/>
    </location>
</feature>
<protein>
    <submittedName>
        <fullName evidence="2">Uncharacterized protein</fullName>
    </submittedName>
</protein>
<proteinExistence type="predicted"/>
<name>A0A072NTH5_SCHAZ</name>
<feature type="region of interest" description="Disordered" evidence="1">
    <location>
        <begin position="216"/>
        <end position="252"/>
    </location>
</feature>
<evidence type="ECO:0000313" key="2">
    <source>
        <dbReference type="EMBL" id="KEF40148.1"/>
    </source>
</evidence>